<evidence type="ECO:0000256" key="7">
    <source>
        <dbReference type="SAM" id="Phobius"/>
    </source>
</evidence>
<comment type="subcellular location">
    <subcellularLocation>
        <location evidence="1">Cell membrane</location>
        <topology evidence="1">Multi-pass membrane protein</topology>
    </subcellularLocation>
</comment>
<dbReference type="Proteomes" id="UP000838821">
    <property type="component" value="Unassembled WGS sequence"/>
</dbReference>
<evidence type="ECO:0000256" key="6">
    <source>
        <dbReference type="ARBA" id="ARBA00023136"/>
    </source>
</evidence>
<dbReference type="CDD" id="cd18541">
    <property type="entry name" value="ABC_6TM_TmrB_like"/>
    <property type="match status" value="1"/>
</dbReference>
<keyword evidence="5 7" id="KW-1133">Transmembrane helix</keyword>
<feature type="domain" description="ABC transporter" evidence="8">
    <location>
        <begin position="364"/>
        <end position="599"/>
    </location>
</feature>
<dbReference type="EMBL" id="CAKMMW010000004">
    <property type="protein sequence ID" value="CAH1201836.1"/>
    <property type="molecule type" value="Genomic_DNA"/>
</dbReference>
<evidence type="ECO:0000256" key="5">
    <source>
        <dbReference type="ARBA" id="ARBA00022989"/>
    </source>
</evidence>
<feature type="domain" description="ABC transmembrane type-1" evidence="9">
    <location>
        <begin position="45"/>
        <end position="330"/>
    </location>
</feature>
<evidence type="ECO:0000313" key="11">
    <source>
        <dbReference type="Proteomes" id="UP000838821"/>
    </source>
</evidence>
<dbReference type="Gene3D" id="3.40.50.300">
    <property type="entry name" value="P-loop containing nucleotide triphosphate hydrolases"/>
    <property type="match status" value="1"/>
</dbReference>
<dbReference type="InterPro" id="IPR039421">
    <property type="entry name" value="Type_1_exporter"/>
</dbReference>
<feature type="transmembrane region" description="Helical" evidence="7">
    <location>
        <begin position="81"/>
        <end position="103"/>
    </location>
</feature>
<proteinExistence type="predicted"/>
<protein>
    <submittedName>
        <fullName evidence="10">Multidrug resistance ABC transporter ATP-binding/permease protein YheI</fullName>
        <ecNumber evidence="10">3.6.3.-</ecNumber>
    </submittedName>
</protein>
<comment type="caution">
    <text evidence="10">The sequence shown here is derived from an EMBL/GenBank/DDBJ whole genome shotgun (WGS) entry which is preliminary data.</text>
</comment>
<dbReference type="EC" id="3.6.3.-" evidence="10"/>
<accession>A0ABN8G748</accession>
<feature type="transmembrane region" description="Helical" evidence="7">
    <location>
        <begin position="41"/>
        <end position="61"/>
    </location>
</feature>
<evidence type="ECO:0000256" key="4">
    <source>
        <dbReference type="ARBA" id="ARBA00022840"/>
    </source>
</evidence>
<feature type="transmembrane region" description="Helical" evidence="7">
    <location>
        <begin position="164"/>
        <end position="180"/>
    </location>
</feature>
<name>A0ABN8G748_9BACL</name>
<reference evidence="10" key="1">
    <citation type="submission" date="2022-01" db="EMBL/GenBank/DDBJ databases">
        <authorList>
            <person name="Criscuolo A."/>
        </authorList>
    </citation>
    <scope>NUCLEOTIDE SEQUENCE</scope>
    <source>
        <strain evidence="10">CIP111891</strain>
    </source>
</reference>
<keyword evidence="11" id="KW-1185">Reference proteome</keyword>
<dbReference type="PROSITE" id="PS50929">
    <property type="entry name" value="ABC_TM1F"/>
    <property type="match status" value="1"/>
</dbReference>
<evidence type="ECO:0000259" key="9">
    <source>
        <dbReference type="PROSITE" id="PS50929"/>
    </source>
</evidence>
<dbReference type="SUPFAM" id="SSF52540">
    <property type="entry name" value="P-loop containing nucleoside triphosphate hydrolases"/>
    <property type="match status" value="1"/>
</dbReference>
<organism evidence="10 11">
    <name type="scientific">Paenibacillus allorhizoplanae</name>
    <dbReference type="NCBI Taxonomy" id="2905648"/>
    <lineage>
        <taxon>Bacteria</taxon>
        <taxon>Bacillati</taxon>
        <taxon>Bacillota</taxon>
        <taxon>Bacilli</taxon>
        <taxon>Bacillales</taxon>
        <taxon>Paenibacillaceae</taxon>
        <taxon>Paenibacillus</taxon>
    </lineage>
</organism>
<evidence type="ECO:0000256" key="2">
    <source>
        <dbReference type="ARBA" id="ARBA00022692"/>
    </source>
</evidence>
<dbReference type="PANTHER" id="PTHR43394:SF1">
    <property type="entry name" value="ATP-BINDING CASSETTE SUB-FAMILY B MEMBER 10, MITOCHONDRIAL"/>
    <property type="match status" value="1"/>
</dbReference>
<feature type="transmembrane region" description="Helical" evidence="7">
    <location>
        <begin position="273"/>
        <end position="295"/>
    </location>
</feature>
<keyword evidence="4 10" id="KW-0067">ATP-binding</keyword>
<keyword evidence="3" id="KW-0547">Nucleotide-binding</keyword>
<dbReference type="SMART" id="SM00382">
    <property type="entry name" value="AAA"/>
    <property type="match status" value="1"/>
</dbReference>
<dbReference type="PROSITE" id="PS50893">
    <property type="entry name" value="ABC_TRANSPORTER_2"/>
    <property type="match status" value="1"/>
</dbReference>
<dbReference type="InterPro" id="IPR036640">
    <property type="entry name" value="ABC1_TM_sf"/>
</dbReference>
<dbReference type="InterPro" id="IPR003593">
    <property type="entry name" value="AAA+_ATPase"/>
</dbReference>
<dbReference type="Pfam" id="PF00664">
    <property type="entry name" value="ABC_membrane"/>
    <property type="match status" value="1"/>
</dbReference>
<dbReference type="GO" id="GO:0005524">
    <property type="term" value="F:ATP binding"/>
    <property type="evidence" value="ECO:0007669"/>
    <property type="project" value="UniProtKB-KW"/>
</dbReference>
<dbReference type="InterPro" id="IPR027417">
    <property type="entry name" value="P-loop_NTPase"/>
</dbReference>
<evidence type="ECO:0000256" key="1">
    <source>
        <dbReference type="ARBA" id="ARBA00004651"/>
    </source>
</evidence>
<evidence type="ECO:0000256" key="3">
    <source>
        <dbReference type="ARBA" id="ARBA00022741"/>
    </source>
</evidence>
<sequence length="610" mass="68372">MRGSDVFNTWRKTYKRVKIVIGSDVVLKPTRLLVDFLLKNWLVYVIAALLISVGNIVHSYYPKLLGMFTDQLQKGGLSKSLIAQYSVQLLVIGVTFGVLCAIGQYMIMRSGRRFEFETRNRLFDHFTRLGATFYSQNGVGKLLSYVMNDVTVIRESISLGINQITNSVILIAAAIVSMLFSSIPLYVILICIVPLLLIPVLSAKFQPVIKQRSLQVQEALGTMTESAEEQFGGIRVAKKFAVEPIMISRFSETVDRIRDNQLRLVRLSSLFEALIPFLGAVSLIIAIAFGGYLTIHGRITIGHFVELTLYIRMMVNPLQQIGRVINALQRSRASLERVNELLAKESDIKQNELAQPTQLDQEEIRIEHLSFAYPDDEDEVLHDISLTIEPGKSIGIIGKTGSGKSTLMKIMLRIYDPPEGTVWIGDSDIRDVTLESLRNQIAYVPQEGFLFSTSIRDNIAFFKRESSIEQVERAANKAQILSSIVSFPEKFETKLGERGVTLSGGQRQRTSLARGIIKDSPLMILDDSVSAVDSVTEKHIIDAIRKERTNKTTIWIAHRISALKHTDEIIVLHEGRIVQRGTHHQLLAQDGLYAELYAIQEGGNDDVQAE</sequence>
<evidence type="ECO:0000313" key="10">
    <source>
        <dbReference type="EMBL" id="CAH1201836.1"/>
    </source>
</evidence>
<dbReference type="PANTHER" id="PTHR43394">
    <property type="entry name" value="ATP-DEPENDENT PERMEASE MDL1, MITOCHONDRIAL"/>
    <property type="match status" value="1"/>
</dbReference>
<dbReference type="SUPFAM" id="SSF90123">
    <property type="entry name" value="ABC transporter transmembrane region"/>
    <property type="match status" value="1"/>
</dbReference>
<dbReference type="Gene3D" id="1.20.1560.10">
    <property type="entry name" value="ABC transporter type 1, transmembrane domain"/>
    <property type="match status" value="1"/>
</dbReference>
<dbReference type="InterPro" id="IPR011527">
    <property type="entry name" value="ABC1_TM_dom"/>
</dbReference>
<keyword evidence="2 7" id="KW-0812">Transmembrane</keyword>
<keyword evidence="10" id="KW-0378">Hydrolase</keyword>
<gene>
    <name evidence="10" type="primary">yheI_1</name>
    <name evidence="10" type="ORF">PAECIP111891_01828</name>
</gene>
<feature type="transmembrane region" description="Helical" evidence="7">
    <location>
        <begin position="186"/>
        <end position="205"/>
    </location>
</feature>
<dbReference type="InterPro" id="IPR003439">
    <property type="entry name" value="ABC_transporter-like_ATP-bd"/>
</dbReference>
<evidence type="ECO:0000259" key="8">
    <source>
        <dbReference type="PROSITE" id="PS50893"/>
    </source>
</evidence>
<dbReference type="Pfam" id="PF00005">
    <property type="entry name" value="ABC_tran"/>
    <property type="match status" value="1"/>
</dbReference>
<keyword evidence="6 7" id="KW-0472">Membrane</keyword>
<dbReference type="GO" id="GO:0016787">
    <property type="term" value="F:hydrolase activity"/>
    <property type="evidence" value="ECO:0007669"/>
    <property type="project" value="UniProtKB-KW"/>
</dbReference>